<dbReference type="SMART" id="SM00233">
    <property type="entry name" value="PH"/>
    <property type="match status" value="3"/>
</dbReference>
<feature type="non-terminal residue" evidence="7">
    <location>
        <position position="1217"/>
    </location>
</feature>
<feature type="region of interest" description="Disordered" evidence="3">
    <location>
        <begin position="420"/>
        <end position="461"/>
    </location>
</feature>
<keyword evidence="8" id="KW-1185">Reference proteome</keyword>
<dbReference type="Pfam" id="PF00169">
    <property type="entry name" value="PH"/>
    <property type="match status" value="2"/>
</dbReference>
<dbReference type="Gene3D" id="1.10.220.150">
    <property type="entry name" value="Arf GTPase activating protein"/>
    <property type="match status" value="1"/>
</dbReference>
<name>A0ABD0JEP3_9CAEN</name>
<feature type="region of interest" description="Disordered" evidence="3">
    <location>
        <begin position="167"/>
        <end position="227"/>
    </location>
</feature>
<feature type="domain" description="Arf-GAP" evidence="5">
    <location>
        <begin position="692"/>
        <end position="784"/>
    </location>
</feature>
<evidence type="ECO:0000256" key="3">
    <source>
        <dbReference type="SAM" id="MobiDB-lite"/>
    </source>
</evidence>
<dbReference type="InterPro" id="IPR000198">
    <property type="entry name" value="RhoGAP_dom"/>
</dbReference>
<dbReference type="InterPro" id="IPR037278">
    <property type="entry name" value="ARFGAP/RecO"/>
</dbReference>
<dbReference type="GO" id="GO:0008270">
    <property type="term" value="F:zinc ion binding"/>
    <property type="evidence" value="ECO:0007669"/>
    <property type="project" value="UniProtKB-KW"/>
</dbReference>
<feature type="domain" description="PH" evidence="4">
    <location>
        <begin position="584"/>
        <end position="672"/>
    </location>
</feature>
<feature type="domain" description="Rho-GAP" evidence="6">
    <location>
        <begin position="1057"/>
        <end position="1217"/>
    </location>
</feature>
<dbReference type="PROSITE" id="PS50003">
    <property type="entry name" value="PH_DOMAIN"/>
    <property type="match status" value="3"/>
</dbReference>
<gene>
    <name evidence="7" type="ORF">BaRGS_00035365</name>
</gene>
<feature type="region of interest" description="Disordered" evidence="3">
    <location>
        <begin position="323"/>
        <end position="359"/>
    </location>
</feature>
<dbReference type="Proteomes" id="UP001519460">
    <property type="component" value="Unassembled WGS sequence"/>
</dbReference>
<feature type="domain" description="PH" evidence="4">
    <location>
        <begin position="467"/>
        <end position="568"/>
    </location>
</feature>
<feature type="domain" description="PH" evidence="4">
    <location>
        <begin position="903"/>
        <end position="1006"/>
    </location>
</feature>
<feature type="compositionally biased region" description="Polar residues" evidence="3">
    <location>
        <begin position="23"/>
        <end position="38"/>
    </location>
</feature>
<dbReference type="PANTHER" id="PTHR45899">
    <property type="entry name" value="RHO GTPASE ACTIVATING PROTEIN AT 15B, ISOFORM C"/>
    <property type="match status" value="1"/>
</dbReference>
<dbReference type="PANTHER" id="PTHR45899:SF2">
    <property type="entry name" value="RHO GTPASE ACTIVATING PROTEIN AT 15B, ISOFORM C"/>
    <property type="match status" value="1"/>
</dbReference>
<dbReference type="AlphaFoldDB" id="A0ABD0JEP3"/>
<accession>A0ABD0JEP3</accession>
<feature type="compositionally biased region" description="Polar residues" evidence="3">
    <location>
        <begin position="199"/>
        <end position="210"/>
    </location>
</feature>
<dbReference type="InterPro" id="IPR001849">
    <property type="entry name" value="PH_domain"/>
</dbReference>
<dbReference type="PROSITE" id="PS50238">
    <property type="entry name" value="RHOGAP"/>
    <property type="match status" value="1"/>
</dbReference>
<feature type="region of interest" description="Disordered" evidence="3">
    <location>
        <begin position="77"/>
        <end position="133"/>
    </location>
</feature>
<keyword evidence="1" id="KW-0343">GTPase activation</keyword>
<evidence type="ECO:0000259" key="4">
    <source>
        <dbReference type="PROSITE" id="PS50003"/>
    </source>
</evidence>
<feature type="region of interest" description="Disordered" evidence="3">
    <location>
        <begin position="1"/>
        <end position="40"/>
    </location>
</feature>
<dbReference type="SMART" id="SM00324">
    <property type="entry name" value="RhoGAP"/>
    <property type="match status" value="1"/>
</dbReference>
<dbReference type="InterPro" id="IPR038508">
    <property type="entry name" value="ArfGAP_dom_sf"/>
</dbReference>
<keyword evidence="2" id="KW-0863">Zinc-finger</keyword>
<dbReference type="GO" id="GO:0005096">
    <property type="term" value="F:GTPase activator activity"/>
    <property type="evidence" value="ECO:0007669"/>
    <property type="project" value="UniProtKB-KW"/>
</dbReference>
<evidence type="ECO:0000256" key="2">
    <source>
        <dbReference type="PROSITE-ProRule" id="PRU00288"/>
    </source>
</evidence>
<comment type="caution">
    <text evidence="7">The sequence shown here is derived from an EMBL/GenBank/DDBJ whole genome shotgun (WGS) entry which is preliminary data.</text>
</comment>
<evidence type="ECO:0000313" key="8">
    <source>
        <dbReference type="Proteomes" id="UP001519460"/>
    </source>
</evidence>
<dbReference type="Pfam" id="PF01412">
    <property type="entry name" value="ArfGap"/>
    <property type="match status" value="1"/>
</dbReference>
<proteinExistence type="predicted"/>
<dbReference type="InterPro" id="IPR052227">
    <property type="entry name" value="Arf-Rho-GAP_ANK-PH_domain"/>
</dbReference>
<feature type="non-terminal residue" evidence="7">
    <location>
        <position position="1"/>
    </location>
</feature>
<dbReference type="EMBL" id="JACVVK020000472">
    <property type="protein sequence ID" value="KAK7473392.1"/>
    <property type="molecule type" value="Genomic_DNA"/>
</dbReference>
<dbReference type="SUPFAM" id="SSF57863">
    <property type="entry name" value="ArfGap/RecO-like zinc finger"/>
    <property type="match status" value="1"/>
</dbReference>
<evidence type="ECO:0000259" key="5">
    <source>
        <dbReference type="PROSITE" id="PS50115"/>
    </source>
</evidence>
<dbReference type="InterPro" id="IPR011993">
    <property type="entry name" value="PH-like_dom_sf"/>
</dbReference>
<organism evidence="7 8">
    <name type="scientific">Batillaria attramentaria</name>
    <dbReference type="NCBI Taxonomy" id="370345"/>
    <lineage>
        <taxon>Eukaryota</taxon>
        <taxon>Metazoa</taxon>
        <taxon>Spiralia</taxon>
        <taxon>Lophotrochozoa</taxon>
        <taxon>Mollusca</taxon>
        <taxon>Gastropoda</taxon>
        <taxon>Caenogastropoda</taxon>
        <taxon>Sorbeoconcha</taxon>
        <taxon>Cerithioidea</taxon>
        <taxon>Batillariidae</taxon>
        <taxon>Batillaria</taxon>
    </lineage>
</organism>
<reference evidence="7 8" key="1">
    <citation type="journal article" date="2023" name="Sci. Data">
        <title>Genome assembly of the Korean intertidal mud-creeper Batillaria attramentaria.</title>
        <authorList>
            <person name="Patra A.K."/>
            <person name="Ho P.T."/>
            <person name="Jun S."/>
            <person name="Lee S.J."/>
            <person name="Kim Y."/>
            <person name="Won Y.J."/>
        </authorList>
    </citation>
    <scope>NUCLEOTIDE SEQUENCE [LARGE SCALE GENOMIC DNA]</scope>
    <source>
        <strain evidence="7">Wonlab-2016</strain>
    </source>
</reference>
<dbReference type="SUPFAM" id="SSF48350">
    <property type="entry name" value="GTPase activation domain, GAP"/>
    <property type="match status" value="1"/>
</dbReference>
<evidence type="ECO:0000313" key="7">
    <source>
        <dbReference type="EMBL" id="KAK7473392.1"/>
    </source>
</evidence>
<keyword evidence="2" id="KW-0862">Zinc</keyword>
<evidence type="ECO:0000256" key="1">
    <source>
        <dbReference type="ARBA" id="ARBA00022468"/>
    </source>
</evidence>
<dbReference type="SMART" id="SM00105">
    <property type="entry name" value="ArfGap"/>
    <property type="match status" value="1"/>
</dbReference>
<dbReference type="InterPro" id="IPR001164">
    <property type="entry name" value="ArfGAP_dom"/>
</dbReference>
<dbReference type="InterPro" id="IPR008936">
    <property type="entry name" value="Rho_GTPase_activation_prot"/>
</dbReference>
<dbReference type="SUPFAM" id="SSF50729">
    <property type="entry name" value="PH domain-like"/>
    <property type="match status" value="3"/>
</dbReference>
<dbReference type="Pfam" id="PF00620">
    <property type="entry name" value="RhoGAP"/>
    <property type="match status" value="1"/>
</dbReference>
<keyword evidence="2" id="KW-0479">Metal-binding</keyword>
<dbReference type="PROSITE" id="PS50115">
    <property type="entry name" value="ARFGAP"/>
    <property type="match status" value="1"/>
</dbReference>
<evidence type="ECO:0000259" key="6">
    <source>
        <dbReference type="PROSITE" id="PS50238"/>
    </source>
</evidence>
<dbReference type="Gene3D" id="2.30.29.30">
    <property type="entry name" value="Pleckstrin-homology domain (PH domain)/Phosphotyrosine-binding domain (PTB)"/>
    <property type="match status" value="3"/>
</dbReference>
<dbReference type="Gene3D" id="1.10.555.10">
    <property type="entry name" value="Rho GTPase activation protein"/>
    <property type="match status" value="1"/>
</dbReference>
<feature type="compositionally biased region" description="Pro residues" evidence="3">
    <location>
        <begin position="327"/>
        <end position="344"/>
    </location>
</feature>
<sequence>SEDNSGGRIASVMETDFPVDEPTYTNSGAGDESYYQNSEDLKGQHRHIAFGGSDDDYAKIKKNAEIAVADSAFETSFDPFQTDKPNGAPGTASMPFGMLQPTKAWGDSAGKEVAADAGKQAVPEDVNSDTTGALETDPYERVWFAEPAKDVQPGLVRPQSELMAFAPTPQEVSANKPVPCEPVYGERSGEYIGLDPTGASPNPSTTFTFNDDTSHTTESSTDASLEAAPPSAVFKNLDTPSFNPLPDDPFKYSGFDTECQKFNTSGQEAAGGADNSSIYEIDGGGDFVAEWPETGGNETESDNFYHQIGADGGHSIEDDKVVHLNQVPPPPPRTGPRRGPPARPAPQLVRRESPSPRPNIYSFAQNRCEDQGRKLLALVADELILFFSKADEKCFLQDVVPKYRYLEGRVWEEGMLGESTRSGVSVDGSDSSEDALFDPIDGHGGSSGSTGTLRASGQSGPISIPRKNERYGYLYKQGGVKANRGWRLRWVVFNGTDLRYYDSNRSQISKKIIPLASMKEVISDIREGDTNRFKFRLVTTLRNRTFLFAADTRDDCCTWTNTLMAAILKNQTTGAALSETESRKPDKEGFIRFENNRQYYVAIWGKTLCYYDSFDDFQMNCPVHEIDMKLSSVKDKKKNKLQLSTHYAHFSLVFESPQEAQSWRMAIEDAIAEGLADDSVLEKVYENDSNRICADCEDVGIHRMFDTSVSKIRSLRMDTRVWTPSLIELMKEIGNGNANLFWERDLMPCQKPSRDSLPEERKQFAQLKYQQRHYSNKHPQAGNKRQLNEALLAVASTSNLLELMQIIFSGADYVKVILTDNDVVVDFSQLSYTGGPHKENAYQTAKRHGQRLLMELLYQNGGDCTSTEEDPEHEGRLREDVRLQGYLLKTGPVGRKEHHGVRRRARIGQMIRNARFRPTLPLTAFDQRWCVLEHGNLTYYLNEKSTTAKDSIDRKNILCLQEVTTDRPESVFEISTSKGNNRVYTFAAESESERGMWMRTLGKLISPVAVMEHVGMMEFGLAALVYMRESVSEDWRSTWVMLSWRMLYYMNKRSGTSLLDQQLTQDNVPVIVERCLTQIYSRGQREEGIYRKSATQSRVVKLLQELRTDAHAVRLDECNIHEVASALKRFFRELEDSLFTRERYTEWIRTAQIQEHQNKFLWYRYLLEKLPLVNYSTLRRIILHIWKLAQMEAETKMNIEKLCTCFAPTLMCVETDT</sequence>
<protein>
    <submittedName>
        <fullName evidence="7">Uncharacterized protein</fullName>
    </submittedName>
</protein>